<name>A0A1R3W9V7_9BACT</name>
<feature type="domain" description="DNA mimic protein DMP19 C-terminal" evidence="1">
    <location>
        <begin position="70"/>
        <end position="183"/>
    </location>
</feature>
<evidence type="ECO:0000313" key="2">
    <source>
        <dbReference type="EMBL" id="SIT74583.1"/>
    </source>
</evidence>
<proteinExistence type="predicted"/>
<gene>
    <name evidence="2" type="ORF">SAMN05444128_0122</name>
</gene>
<dbReference type="Proteomes" id="UP000187181">
    <property type="component" value="Unassembled WGS sequence"/>
</dbReference>
<evidence type="ECO:0000313" key="3">
    <source>
        <dbReference type="Proteomes" id="UP000187181"/>
    </source>
</evidence>
<keyword evidence="3" id="KW-1185">Reference proteome</keyword>
<evidence type="ECO:0000259" key="1">
    <source>
        <dbReference type="Pfam" id="PF14300"/>
    </source>
</evidence>
<dbReference type="AlphaFoldDB" id="A0A1R3W9V7"/>
<dbReference type="Pfam" id="PF14300">
    <property type="entry name" value="DMP19"/>
    <property type="match status" value="1"/>
</dbReference>
<dbReference type="Gene3D" id="1.20.1420.60">
    <property type="match status" value="1"/>
</dbReference>
<dbReference type="OrthoDB" id="6334863at2"/>
<reference evidence="3" key="1">
    <citation type="submission" date="2017-01" db="EMBL/GenBank/DDBJ databases">
        <authorList>
            <person name="Varghese N."/>
            <person name="Submissions S."/>
        </authorList>
    </citation>
    <scope>NUCLEOTIDE SEQUENCE [LARGE SCALE GENOMIC DNA]</scope>
    <source>
        <strain evidence="3">LP100</strain>
    </source>
</reference>
<sequence>MRFKAYTLTFVTILSIASTSCGQELKAIKNQQQHQMTIDQILKMDNAQLAVIELDTRVNELSEYGEDLSKLTEPQKVLLFVANVEKEVNNGGFNQFFWNSSGDYAHESLAALEVIGAKKTAVIVRRAIAQWPQQTVPKNKIEREELLEQIQGEAEAVWGKCEEEFFAYEEDISQLLIEYVKKHKQEFN</sequence>
<dbReference type="EMBL" id="FTPP01000001">
    <property type="protein sequence ID" value="SIT74583.1"/>
    <property type="molecule type" value="Genomic_DNA"/>
</dbReference>
<dbReference type="PROSITE" id="PS51257">
    <property type="entry name" value="PROKAR_LIPOPROTEIN"/>
    <property type="match status" value="1"/>
</dbReference>
<dbReference type="InterPro" id="IPR025402">
    <property type="entry name" value="DMP19_C"/>
</dbReference>
<dbReference type="RefSeq" id="WP_076665589.1">
    <property type="nucleotide sequence ID" value="NZ_FTPP01000001.1"/>
</dbReference>
<organism evidence="2 3">
    <name type="scientific">Pontibacter indicus</name>
    <dbReference type="NCBI Taxonomy" id="1317125"/>
    <lineage>
        <taxon>Bacteria</taxon>
        <taxon>Pseudomonadati</taxon>
        <taxon>Bacteroidota</taxon>
        <taxon>Cytophagia</taxon>
        <taxon>Cytophagales</taxon>
        <taxon>Hymenobacteraceae</taxon>
        <taxon>Pontibacter</taxon>
    </lineage>
</organism>
<accession>A0A1R3W9V7</accession>
<protein>
    <recommendedName>
        <fullName evidence="1">DNA mimic protein DMP19 C-terminal domain-containing protein</fullName>
    </recommendedName>
</protein>
<dbReference type="STRING" id="1317125.SAMN05444128_0122"/>